<dbReference type="RefSeq" id="WP_171717471.1">
    <property type="nucleotide sequence ID" value="NZ_WHOB01000029.1"/>
</dbReference>
<protein>
    <submittedName>
        <fullName evidence="3">WYL domain-containing protein</fullName>
    </submittedName>
</protein>
<feature type="domain" description="Helix-turn-helix type 11" evidence="1">
    <location>
        <begin position="8"/>
        <end position="56"/>
    </location>
</feature>
<sequence>MAKADYMLSILWMLKQRKRTAAELADELELSVRSIYRYIDALCASGVPVEADAGPGGGFWLPEHFSTAPLFFNDGERRALVQASAFARGSGYPYVDALDGAIAKLKRYSNEAQLSQMERHESGLAILHSPGEHPSLLLEELEVCTAESLSLQMEYRKGNGTPASSRCIDPYGLVMWKGQWYLSGFCHLRQDIRNFRVDRITGLQRTGEAFLRPDGFSARDFLLQRLLPATEQDSELTAVVIEAEEATLNDLCSHWLFGHTLERRSTGSARFLLNQAALHSFAPYFLLPYGKSLAIVEPASLKHKLSRVAADLAEHYKDS</sequence>
<name>A0ABX1YF43_9BACL</name>
<dbReference type="SUPFAM" id="SSF46785">
    <property type="entry name" value="Winged helix' DNA-binding domain"/>
    <property type="match status" value="1"/>
</dbReference>
<evidence type="ECO:0000313" key="4">
    <source>
        <dbReference type="Proteomes" id="UP000596857"/>
    </source>
</evidence>
<dbReference type="InterPro" id="IPR013196">
    <property type="entry name" value="HTH_11"/>
</dbReference>
<evidence type="ECO:0000259" key="2">
    <source>
        <dbReference type="Pfam" id="PF13280"/>
    </source>
</evidence>
<accession>A0ABX1YF43</accession>
<evidence type="ECO:0000313" key="3">
    <source>
        <dbReference type="EMBL" id="NOU79615.1"/>
    </source>
</evidence>
<comment type="caution">
    <text evidence="3">The sequence shown here is derived from an EMBL/GenBank/DDBJ whole genome shotgun (WGS) entry which is preliminary data.</text>
</comment>
<dbReference type="Proteomes" id="UP000596857">
    <property type="component" value="Unassembled WGS sequence"/>
</dbReference>
<dbReference type="InterPro" id="IPR051534">
    <property type="entry name" value="CBASS_pafABC_assoc_protein"/>
</dbReference>
<organism evidence="3 4">
    <name type="scientific">Paenibacillus phytohabitans</name>
    <dbReference type="NCBI Taxonomy" id="2654978"/>
    <lineage>
        <taxon>Bacteria</taxon>
        <taxon>Bacillati</taxon>
        <taxon>Bacillota</taxon>
        <taxon>Bacilli</taxon>
        <taxon>Bacillales</taxon>
        <taxon>Paenibacillaceae</taxon>
        <taxon>Paenibacillus</taxon>
    </lineage>
</organism>
<evidence type="ECO:0000259" key="1">
    <source>
        <dbReference type="Pfam" id="PF08279"/>
    </source>
</evidence>
<proteinExistence type="predicted"/>
<keyword evidence="4" id="KW-1185">Reference proteome</keyword>
<dbReference type="InterPro" id="IPR026881">
    <property type="entry name" value="WYL_dom"/>
</dbReference>
<gene>
    <name evidence="3" type="ORF">GC101_12090</name>
</gene>
<dbReference type="EMBL" id="WHOB01000029">
    <property type="protein sequence ID" value="NOU79615.1"/>
    <property type="molecule type" value="Genomic_DNA"/>
</dbReference>
<reference evidence="3 4" key="1">
    <citation type="submission" date="2019-10" db="EMBL/GenBank/DDBJ databases">
        <title>Description of Paenibacillus terricola sp. nov.</title>
        <authorList>
            <person name="Carlier A."/>
            <person name="Qi S."/>
        </authorList>
    </citation>
    <scope>NUCLEOTIDE SEQUENCE [LARGE SCALE GENOMIC DNA]</scope>
    <source>
        <strain evidence="3 4">LMG 31459</strain>
    </source>
</reference>
<dbReference type="Pfam" id="PF08279">
    <property type="entry name" value="HTH_11"/>
    <property type="match status" value="1"/>
</dbReference>
<dbReference type="PANTHER" id="PTHR34580:SF3">
    <property type="entry name" value="PROTEIN PAFB"/>
    <property type="match status" value="1"/>
</dbReference>
<dbReference type="PANTHER" id="PTHR34580">
    <property type="match status" value="1"/>
</dbReference>
<feature type="domain" description="WYL" evidence="2">
    <location>
        <begin position="138"/>
        <end position="204"/>
    </location>
</feature>
<dbReference type="PROSITE" id="PS52050">
    <property type="entry name" value="WYL"/>
    <property type="match status" value="1"/>
</dbReference>
<dbReference type="Gene3D" id="1.10.10.10">
    <property type="entry name" value="Winged helix-like DNA-binding domain superfamily/Winged helix DNA-binding domain"/>
    <property type="match status" value="1"/>
</dbReference>
<dbReference type="InterPro" id="IPR036388">
    <property type="entry name" value="WH-like_DNA-bd_sf"/>
</dbReference>
<dbReference type="Pfam" id="PF13280">
    <property type="entry name" value="WYL"/>
    <property type="match status" value="1"/>
</dbReference>
<dbReference type="InterPro" id="IPR036390">
    <property type="entry name" value="WH_DNA-bd_sf"/>
</dbReference>